<dbReference type="PROSITE" id="PS51257">
    <property type="entry name" value="PROKAR_LIPOPROTEIN"/>
    <property type="match status" value="1"/>
</dbReference>
<proteinExistence type="predicted"/>
<dbReference type="Pfam" id="PF20316">
    <property type="entry name" value="DUF6612"/>
    <property type="match status" value="1"/>
</dbReference>
<keyword evidence="1" id="KW-0732">Signal</keyword>
<evidence type="ECO:0000313" key="2">
    <source>
        <dbReference type="EMBL" id="RDY71904.1"/>
    </source>
</evidence>
<feature type="signal peptide" evidence="1">
    <location>
        <begin position="1"/>
        <end position="24"/>
    </location>
</feature>
<organism evidence="2 3">
    <name type="scientific">Halobacillus trueperi</name>
    <dbReference type="NCBI Taxonomy" id="156205"/>
    <lineage>
        <taxon>Bacteria</taxon>
        <taxon>Bacillati</taxon>
        <taxon>Bacillota</taxon>
        <taxon>Bacilli</taxon>
        <taxon>Bacillales</taxon>
        <taxon>Bacillaceae</taxon>
        <taxon>Halobacillus</taxon>
    </lineage>
</organism>
<evidence type="ECO:0008006" key="4">
    <source>
        <dbReference type="Google" id="ProtNLM"/>
    </source>
</evidence>
<evidence type="ECO:0000256" key="1">
    <source>
        <dbReference type="SAM" id="SignalP"/>
    </source>
</evidence>
<dbReference type="EMBL" id="QTLC01000024">
    <property type="protein sequence ID" value="RDY71904.1"/>
    <property type="molecule type" value="Genomic_DNA"/>
</dbReference>
<accession>A0A3D8VR56</accession>
<sequence length="273" mass="30938">MAKRTYVAMVSLFLILLLSACGSAEGSKIEKIMSEASEVNKDLQSYAVKTETEQVIKMGKQGNNGLPEGGIPIQSTIDAVHQVEPMAFHQTIESMGQTTEQYYTDKGLYMTNPAGDGWVKAPEKVLEQLQALNVNSQTPAEQMEFLEEYTEDFQLTSEEGHYILTFQSEGENVQKLMEDSLKETLPSGQLPEKLLEGLTVNDLEYTMKIDQDTYYPEMFHLDMNLEIEENGEQVELKQSIYSEFSRFNEIEEIIVPQNILNQAEEMEDMPGLF</sequence>
<gene>
    <name evidence="2" type="ORF">DXT76_05125</name>
</gene>
<dbReference type="AlphaFoldDB" id="A0A3D8VR56"/>
<protein>
    <recommendedName>
        <fullName evidence="4">Lipoprotein</fullName>
    </recommendedName>
</protein>
<dbReference type="Gene3D" id="2.50.20.20">
    <property type="match status" value="1"/>
</dbReference>
<feature type="chain" id="PRO_5039516478" description="Lipoprotein" evidence="1">
    <location>
        <begin position="25"/>
        <end position="273"/>
    </location>
</feature>
<reference evidence="2 3" key="1">
    <citation type="submission" date="2018-08" db="EMBL/GenBank/DDBJ databases">
        <title>Genome sequence of strict halophilic Halobacillus trueperi SS1 isolated from Lunsu, a salty water body of North West Himalayas.</title>
        <authorList>
            <person name="Gupta S."/>
            <person name="Sharma P."/>
            <person name="Dev K."/>
            <person name="Baumler D."/>
            <person name="Sourirajan A."/>
        </authorList>
    </citation>
    <scope>NUCLEOTIDE SEQUENCE [LARGE SCALE GENOMIC DNA]</scope>
    <source>
        <strain evidence="2 3">SS1</strain>
    </source>
</reference>
<name>A0A3D8VR56_9BACI</name>
<dbReference type="RefSeq" id="WP_115893564.1">
    <property type="nucleotide sequence ID" value="NZ_QTLC01000024.1"/>
</dbReference>
<dbReference type="Proteomes" id="UP000257032">
    <property type="component" value="Unassembled WGS sequence"/>
</dbReference>
<evidence type="ECO:0000313" key="3">
    <source>
        <dbReference type="Proteomes" id="UP000257032"/>
    </source>
</evidence>
<dbReference type="InterPro" id="IPR046720">
    <property type="entry name" value="DUF6612"/>
</dbReference>
<comment type="caution">
    <text evidence="2">The sequence shown here is derived from an EMBL/GenBank/DDBJ whole genome shotgun (WGS) entry which is preliminary data.</text>
</comment>